<proteinExistence type="predicted"/>
<evidence type="ECO:0000256" key="1">
    <source>
        <dbReference type="ARBA" id="ARBA00004479"/>
    </source>
</evidence>
<comment type="caution">
    <text evidence="9">The sequence shown here is derived from an EMBL/GenBank/DDBJ whole genome shotgun (WGS) entry which is preliminary data.</text>
</comment>
<dbReference type="AlphaFoldDB" id="A0A4Z2CYI0"/>
<keyword evidence="2 7" id="KW-0812">Transmembrane</keyword>
<dbReference type="PANTHER" id="PTHR32178:SF6">
    <property type="entry name" value="IG-LIKE DOMAIN-CONTAINING PROTEIN"/>
    <property type="match status" value="1"/>
</dbReference>
<keyword evidence="4 7" id="KW-1133">Transmembrane helix</keyword>
<keyword evidence="3 8" id="KW-0732">Signal</keyword>
<dbReference type="OrthoDB" id="6251630at2759"/>
<evidence type="ECO:0000256" key="4">
    <source>
        <dbReference type="ARBA" id="ARBA00022989"/>
    </source>
</evidence>
<feature type="transmembrane region" description="Helical" evidence="7">
    <location>
        <begin position="551"/>
        <end position="570"/>
    </location>
</feature>
<evidence type="ECO:0000256" key="7">
    <source>
        <dbReference type="SAM" id="Phobius"/>
    </source>
</evidence>
<dbReference type="PANTHER" id="PTHR32178">
    <property type="entry name" value="FAM187"/>
    <property type="match status" value="1"/>
</dbReference>
<evidence type="ECO:0000256" key="2">
    <source>
        <dbReference type="ARBA" id="ARBA00022692"/>
    </source>
</evidence>
<evidence type="ECO:0000256" key="8">
    <source>
        <dbReference type="SAM" id="SignalP"/>
    </source>
</evidence>
<dbReference type="GO" id="GO:0016020">
    <property type="term" value="C:membrane"/>
    <property type="evidence" value="ECO:0007669"/>
    <property type="project" value="UniProtKB-SubCell"/>
</dbReference>
<gene>
    <name evidence="9" type="ORF">EWB00_006436</name>
</gene>
<evidence type="ECO:0000313" key="10">
    <source>
        <dbReference type="Proteomes" id="UP000311919"/>
    </source>
</evidence>
<accession>A0A4Z2CYI0</accession>
<protein>
    <submittedName>
        <fullName evidence="9">Ig-like V-type domain-containing protein</fullName>
    </submittedName>
</protein>
<comment type="subcellular location">
    <subcellularLocation>
        <location evidence="1">Membrane</location>
        <topology evidence="1">Single-pass type I membrane protein</topology>
    </subcellularLocation>
</comment>
<dbReference type="Proteomes" id="UP000311919">
    <property type="component" value="Unassembled WGS sequence"/>
</dbReference>
<evidence type="ECO:0000256" key="6">
    <source>
        <dbReference type="ARBA" id="ARBA00023180"/>
    </source>
</evidence>
<evidence type="ECO:0000313" key="9">
    <source>
        <dbReference type="EMBL" id="TNN09234.1"/>
    </source>
</evidence>
<evidence type="ECO:0000256" key="3">
    <source>
        <dbReference type="ARBA" id="ARBA00022729"/>
    </source>
</evidence>
<keyword evidence="6" id="KW-0325">Glycoprotein</keyword>
<feature type="chain" id="PRO_5021341444" evidence="8">
    <location>
        <begin position="29"/>
        <end position="587"/>
    </location>
</feature>
<feature type="signal peptide" evidence="8">
    <location>
        <begin position="1"/>
        <end position="28"/>
    </location>
</feature>
<dbReference type="InterPro" id="IPR039311">
    <property type="entry name" value="FAM187A/B"/>
</dbReference>
<name>A0A4Z2CYI0_SCHJA</name>
<keyword evidence="5 7" id="KW-0472">Membrane</keyword>
<dbReference type="EMBL" id="SKCS01000397">
    <property type="protein sequence ID" value="TNN09234.1"/>
    <property type="molecule type" value="Genomic_DNA"/>
</dbReference>
<organism evidence="9 10">
    <name type="scientific">Schistosoma japonicum</name>
    <name type="common">Blood fluke</name>
    <dbReference type="NCBI Taxonomy" id="6182"/>
    <lineage>
        <taxon>Eukaryota</taxon>
        <taxon>Metazoa</taxon>
        <taxon>Spiralia</taxon>
        <taxon>Lophotrochozoa</taxon>
        <taxon>Platyhelminthes</taxon>
        <taxon>Trematoda</taxon>
        <taxon>Digenea</taxon>
        <taxon>Strigeidida</taxon>
        <taxon>Schistosomatoidea</taxon>
        <taxon>Schistosomatidae</taxon>
        <taxon>Schistosoma</taxon>
    </lineage>
</organism>
<evidence type="ECO:0000256" key="5">
    <source>
        <dbReference type="ARBA" id="ARBA00023136"/>
    </source>
</evidence>
<keyword evidence="10" id="KW-1185">Reference proteome</keyword>
<reference evidence="9 10" key="1">
    <citation type="submission" date="2019-03" db="EMBL/GenBank/DDBJ databases">
        <title>An improved genome assembly of the fluke Schistosoma japonicum.</title>
        <authorList>
            <person name="Hu W."/>
            <person name="Luo F."/>
            <person name="Yin M."/>
            <person name="Mo X."/>
            <person name="Sun C."/>
            <person name="Wu Q."/>
            <person name="Zhu B."/>
            <person name="Xiang M."/>
            <person name="Wang J."/>
            <person name="Wang Y."/>
            <person name="Zhang T."/>
            <person name="Xu B."/>
            <person name="Zheng H."/>
            <person name="Feng Z."/>
        </authorList>
    </citation>
    <scope>NUCLEOTIDE SEQUENCE [LARGE SCALE GENOMIC DNA]</scope>
    <source>
        <strain evidence="9">HuSjv2</strain>
        <tissue evidence="9">Worms</tissue>
    </source>
</reference>
<sequence length="587" mass="66924">MFLSSILHLSKASLIFSILLFLCAYSKLHKSSHDTFNCSNLFHLTLHESFLLLEGDGFVLDCNVCSKCYTNHEICESGGIKIGLSVHGDKISGDQNPVTRAASLNTSLYSTTLEHIRLRLRKRIWRNLSLVSNELPLLYEGAYMVTKITSEADLIRQSSLKLYFTVTKSDQTTTVIRRSTENIYVDKDVFRVRRAKPDHTGIYRCIFEGQIIRVWSVTVLRPGEEPFRNIFLPMKIATNQSELVSGNNIQSADYIKPIPTQYLVNNNLKLFTYWYSWSDCVPCTPKDPSPFTQKVPKGGMQIRIGICHATPIDRFYLIKPNALAAEAGEAFKLFSEPGLPCRSHLIKNSIWKYGPKEIHLRPSELVIRPCILECSGFGDVTSSSRSSFNKLSRFPKRISIQVNEGKPLIITCPVRGSIVKPITWFYAPENFDNLMKLIKTAYNQSIIYHYKTPLRYLMTKLKQVNFTTLTIETRGRYRIDSAYNILIAETISLKKTQHTELYNLICVHGDAYSIPNSTDNYPEWSGIIHIDVLPQSYLARILSKLTPVIQIIMPFILALGIFFIVILTLYTERQPKMHRAAKGIIVK</sequence>